<evidence type="ECO:0000256" key="1">
    <source>
        <dbReference type="SAM" id="MobiDB-lite"/>
    </source>
</evidence>
<dbReference type="AlphaFoldDB" id="A0AAV9Z8U6"/>
<organism evidence="2 3">
    <name type="scientific">Favolaschia claudopus</name>
    <dbReference type="NCBI Taxonomy" id="2862362"/>
    <lineage>
        <taxon>Eukaryota</taxon>
        <taxon>Fungi</taxon>
        <taxon>Dikarya</taxon>
        <taxon>Basidiomycota</taxon>
        <taxon>Agaricomycotina</taxon>
        <taxon>Agaricomycetes</taxon>
        <taxon>Agaricomycetidae</taxon>
        <taxon>Agaricales</taxon>
        <taxon>Marasmiineae</taxon>
        <taxon>Mycenaceae</taxon>
        <taxon>Favolaschia</taxon>
    </lineage>
</organism>
<proteinExistence type="predicted"/>
<dbReference type="Proteomes" id="UP001362999">
    <property type="component" value="Unassembled WGS sequence"/>
</dbReference>
<dbReference type="EMBL" id="JAWWNJ010000184">
    <property type="protein sequence ID" value="KAK6974430.1"/>
    <property type="molecule type" value="Genomic_DNA"/>
</dbReference>
<gene>
    <name evidence="2" type="ORF">R3P38DRAFT_2584184</name>
</gene>
<keyword evidence="3" id="KW-1185">Reference proteome</keyword>
<sequence>MSQHFRRHVTPRGVLAYAPHSPSLTELIRAEVNFALARFVVSASASTSALTPIPEPAAAPVPKPRSRRCFVCGRTDYHALDFRVCPRTYVLLRRSLARHNDDGRLVCFDGSPLPMTRHPGGVAAHLISRANDRPHHVRVDPPAPTNHPSFPHANPPHVRVDAPAPTIQRSSPHANPSAPRSAPAPAQIPHQLFLPATKYSPQPPDDLHGAARRFFLTTLLESLINVSFRHVLLDIIAAVINLSAQYPYTLREELEPVFWKLAR</sequence>
<evidence type="ECO:0000313" key="2">
    <source>
        <dbReference type="EMBL" id="KAK6974430.1"/>
    </source>
</evidence>
<accession>A0AAV9Z8U6</accession>
<reference evidence="2 3" key="1">
    <citation type="journal article" date="2024" name="J Genomics">
        <title>Draft genome sequencing and assembly of Favolaschia claudopus CIRM-BRFM 2984 isolated from oak limbs.</title>
        <authorList>
            <person name="Navarro D."/>
            <person name="Drula E."/>
            <person name="Chaduli D."/>
            <person name="Cazenave R."/>
            <person name="Ahrendt S."/>
            <person name="Wang J."/>
            <person name="Lipzen A."/>
            <person name="Daum C."/>
            <person name="Barry K."/>
            <person name="Grigoriev I.V."/>
            <person name="Favel A."/>
            <person name="Rosso M.N."/>
            <person name="Martin F."/>
        </authorList>
    </citation>
    <scope>NUCLEOTIDE SEQUENCE [LARGE SCALE GENOMIC DNA]</scope>
    <source>
        <strain evidence="2 3">CIRM-BRFM 2984</strain>
    </source>
</reference>
<comment type="caution">
    <text evidence="2">The sequence shown here is derived from an EMBL/GenBank/DDBJ whole genome shotgun (WGS) entry which is preliminary data.</text>
</comment>
<name>A0AAV9Z8U6_9AGAR</name>
<feature type="compositionally biased region" description="Low complexity" evidence="1">
    <location>
        <begin position="170"/>
        <end position="185"/>
    </location>
</feature>
<feature type="region of interest" description="Disordered" evidence="1">
    <location>
        <begin position="134"/>
        <end position="185"/>
    </location>
</feature>
<evidence type="ECO:0000313" key="3">
    <source>
        <dbReference type="Proteomes" id="UP001362999"/>
    </source>
</evidence>
<protein>
    <submittedName>
        <fullName evidence="2">Uncharacterized protein</fullName>
    </submittedName>
</protein>